<dbReference type="InterPro" id="IPR002734">
    <property type="entry name" value="RibDG_C"/>
</dbReference>
<dbReference type="Pfam" id="PF01872">
    <property type="entry name" value="RibD_C"/>
    <property type="match status" value="1"/>
</dbReference>
<evidence type="ECO:0000259" key="1">
    <source>
        <dbReference type="Pfam" id="PF01872"/>
    </source>
</evidence>
<evidence type="ECO:0000313" key="3">
    <source>
        <dbReference type="Proteomes" id="UP001138997"/>
    </source>
</evidence>
<dbReference type="EC" id="1.5.1.3" evidence="2"/>
<dbReference type="PANTHER" id="PTHR38011">
    <property type="entry name" value="DIHYDROFOLATE REDUCTASE FAMILY PROTEIN (AFU_ORTHOLOGUE AFUA_8G06820)"/>
    <property type="match status" value="1"/>
</dbReference>
<name>A0A9X1NPQ3_9ACTN</name>
<dbReference type="Gene3D" id="3.40.430.10">
    <property type="entry name" value="Dihydrofolate Reductase, subunit A"/>
    <property type="match status" value="1"/>
</dbReference>
<feature type="domain" description="Bacterial bifunctional deaminase-reductase C-terminal" evidence="1">
    <location>
        <begin position="8"/>
        <end position="181"/>
    </location>
</feature>
<dbReference type="PANTHER" id="PTHR38011:SF11">
    <property type="entry name" value="2,5-DIAMINO-6-RIBOSYLAMINO-4(3H)-PYRIMIDINONE 5'-PHOSPHATE REDUCTASE"/>
    <property type="match status" value="1"/>
</dbReference>
<reference evidence="2" key="1">
    <citation type="submission" date="2021-11" db="EMBL/GenBank/DDBJ databases">
        <title>Streptomyces corallinus and Kineosporia corallina sp. nov., two new coral-derived marine actinobacteria.</title>
        <authorList>
            <person name="Buangrab K."/>
            <person name="Sutthacheep M."/>
            <person name="Yeemin T."/>
            <person name="Harunari E."/>
            <person name="Igarashi Y."/>
            <person name="Sripreechasak P."/>
            <person name="Kanchanasin P."/>
            <person name="Tanasupawat S."/>
            <person name="Phongsopitanun W."/>
        </authorList>
    </citation>
    <scope>NUCLEOTIDE SEQUENCE</scope>
    <source>
        <strain evidence="2">JCM 31032</strain>
    </source>
</reference>
<dbReference type="GO" id="GO:0008703">
    <property type="term" value="F:5-amino-6-(5-phosphoribosylamino)uracil reductase activity"/>
    <property type="evidence" value="ECO:0007669"/>
    <property type="project" value="InterPro"/>
</dbReference>
<dbReference type="AlphaFoldDB" id="A0A9X1NPQ3"/>
<keyword evidence="2" id="KW-0560">Oxidoreductase</keyword>
<sequence>MREATYYVGVSLDGRIAAPDGTFDAFPVEGDHLQVLMHEYTDAIPTHIQDAVGVKATTTMFDTVLMGWETYTPALKEGIDSPYRHLRQIIASRRQREVPEGIEVTAEPLQRLRELKAEDGAGIYIAGGGALAGAVLPEIDRLVLKIYPVVLGAGIPLFGGIDYSPDDFQRIEVRTFDSGMIMAEYRRSAART</sequence>
<comment type="caution">
    <text evidence="2">The sequence shown here is derived from an EMBL/GenBank/DDBJ whole genome shotgun (WGS) entry which is preliminary data.</text>
</comment>
<keyword evidence="3" id="KW-1185">Reference proteome</keyword>
<dbReference type="GO" id="GO:0009231">
    <property type="term" value="P:riboflavin biosynthetic process"/>
    <property type="evidence" value="ECO:0007669"/>
    <property type="project" value="InterPro"/>
</dbReference>
<evidence type="ECO:0000313" key="2">
    <source>
        <dbReference type="EMBL" id="MCD5316923.1"/>
    </source>
</evidence>
<dbReference type="InterPro" id="IPR050765">
    <property type="entry name" value="Riboflavin_Biosynth_HTPR"/>
</dbReference>
<dbReference type="GO" id="GO:0004146">
    <property type="term" value="F:dihydrofolate reductase activity"/>
    <property type="evidence" value="ECO:0007669"/>
    <property type="project" value="UniProtKB-EC"/>
</dbReference>
<dbReference type="SUPFAM" id="SSF53597">
    <property type="entry name" value="Dihydrofolate reductase-like"/>
    <property type="match status" value="1"/>
</dbReference>
<dbReference type="EMBL" id="JAJOMB010000037">
    <property type="protein sequence ID" value="MCD5316923.1"/>
    <property type="molecule type" value="Genomic_DNA"/>
</dbReference>
<dbReference type="Proteomes" id="UP001138997">
    <property type="component" value="Unassembled WGS sequence"/>
</dbReference>
<dbReference type="InterPro" id="IPR024072">
    <property type="entry name" value="DHFR-like_dom_sf"/>
</dbReference>
<protein>
    <submittedName>
        <fullName evidence="2">Dihydrofolate reductase</fullName>
        <ecNumber evidence="2">1.5.1.3</ecNumber>
    </submittedName>
</protein>
<accession>A0A9X1NPQ3</accession>
<organism evidence="2 3">
    <name type="scientific">Kineosporia babensis</name>
    <dbReference type="NCBI Taxonomy" id="499548"/>
    <lineage>
        <taxon>Bacteria</taxon>
        <taxon>Bacillati</taxon>
        <taxon>Actinomycetota</taxon>
        <taxon>Actinomycetes</taxon>
        <taxon>Kineosporiales</taxon>
        <taxon>Kineosporiaceae</taxon>
        <taxon>Kineosporia</taxon>
    </lineage>
</organism>
<dbReference type="RefSeq" id="WP_231449775.1">
    <property type="nucleotide sequence ID" value="NZ_JAJOMB010000037.1"/>
</dbReference>
<gene>
    <name evidence="2" type="ORF">LR394_39115</name>
</gene>
<proteinExistence type="predicted"/>